<dbReference type="EMBL" id="JAFITR010000005">
    <property type="protein sequence ID" value="MBN4066534.1"/>
    <property type="molecule type" value="Genomic_DNA"/>
</dbReference>
<comment type="pathway">
    <text evidence="2 11">Pyrimidine metabolism; CTP biosynthesis via de novo pathway; UDP from UMP (UMPK route): step 1/1.</text>
</comment>
<evidence type="ECO:0000256" key="10">
    <source>
        <dbReference type="ARBA" id="ARBA00047767"/>
    </source>
</evidence>
<dbReference type="HAMAP" id="MF_01220_B">
    <property type="entry name" value="PyrH_B"/>
    <property type="match status" value="1"/>
</dbReference>
<dbReference type="InterPro" id="IPR015963">
    <property type="entry name" value="Uridylate_kinase_bac"/>
</dbReference>
<dbReference type="Proteomes" id="UP000722121">
    <property type="component" value="Unassembled WGS sequence"/>
</dbReference>
<feature type="binding site" evidence="11">
    <location>
        <position position="56"/>
    </location>
    <ligand>
        <name>ATP</name>
        <dbReference type="ChEBI" id="CHEBI:30616"/>
    </ligand>
</feature>
<evidence type="ECO:0000256" key="3">
    <source>
        <dbReference type="ARBA" id="ARBA00007614"/>
    </source>
</evidence>
<gene>
    <name evidence="11" type="primary">pyrH</name>
    <name evidence="13" type="ORF">JYU14_00420</name>
</gene>
<evidence type="ECO:0000259" key="12">
    <source>
        <dbReference type="Pfam" id="PF00696"/>
    </source>
</evidence>
<dbReference type="PANTHER" id="PTHR42833">
    <property type="entry name" value="URIDYLATE KINASE"/>
    <property type="match status" value="1"/>
</dbReference>
<dbReference type="PANTHER" id="PTHR42833:SF4">
    <property type="entry name" value="URIDYLATE KINASE PUMPKIN, CHLOROPLASTIC"/>
    <property type="match status" value="1"/>
</dbReference>
<keyword evidence="4 11" id="KW-0963">Cytoplasm</keyword>
<evidence type="ECO:0000256" key="5">
    <source>
        <dbReference type="ARBA" id="ARBA00022679"/>
    </source>
</evidence>
<evidence type="ECO:0000256" key="7">
    <source>
        <dbReference type="ARBA" id="ARBA00022777"/>
    </source>
</evidence>
<evidence type="ECO:0000256" key="1">
    <source>
        <dbReference type="ARBA" id="ARBA00004496"/>
    </source>
</evidence>
<dbReference type="GO" id="GO:0033862">
    <property type="term" value="F:UMP kinase activity"/>
    <property type="evidence" value="ECO:0007669"/>
    <property type="project" value="UniProtKB-EC"/>
</dbReference>
<comment type="catalytic activity">
    <reaction evidence="10 11">
        <text>UMP + ATP = UDP + ADP</text>
        <dbReference type="Rhea" id="RHEA:24400"/>
        <dbReference type="ChEBI" id="CHEBI:30616"/>
        <dbReference type="ChEBI" id="CHEBI:57865"/>
        <dbReference type="ChEBI" id="CHEBI:58223"/>
        <dbReference type="ChEBI" id="CHEBI:456216"/>
        <dbReference type="EC" id="2.7.4.22"/>
    </reaction>
</comment>
<feature type="binding site" evidence="11">
    <location>
        <begin position="136"/>
        <end position="143"/>
    </location>
    <ligand>
        <name>UMP</name>
        <dbReference type="ChEBI" id="CHEBI:57865"/>
    </ligand>
</feature>
<comment type="activity regulation">
    <text evidence="11">Inhibited by UTP.</text>
</comment>
<feature type="binding site" evidence="11">
    <location>
        <position position="60"/>
    </location>
    <ligand>
        <name>ATP</name>
        <dbReference type="ChEBI" id="CHEBI:30616"/>
    </ligand>
</feature>
<dbReference type="EC" id="2.7.4.22" evidence="11"/>
<evidence type="ECO:0000313" key="13">
    <source>
        <dbReference type="EMBL" id="MBN4066534.1"/>
    </source>
</evidence>
<evidence type="ECO:0000256" key="6">
    <source>
        <dbReference type="ARBA" id="ARBA00022741"/>
    </source>
</evidence>
<reference evidence="13 14" key="1">
    <citation type="submission" date="2021-02" db="EMBL/GenBank/DDBJ databases">
        <title>Activity-based single-cell genomes from oceanic crustal fluid captures similar information to metagenomic and metatranscriptomic surveys with orders of magnitude less sampling.</title>
        <authorList>
            <person name="D'Angelo T.S."/>
            <person name="Orcutt B.N."/>
        </authorList>
    </citation>
    <scope>NUCLEOTIDE SEQUENCE [LARGE SCALE GENOMIC DNA]</scope>
    <source>
        <strain evidence="13">AH-315-G07</strain>
    </source>
</reference>
<comment type="similarity">
    <text evidence="3 11">Belongs to the UMP kinase family.</text>
</comment>
<feature type="binding site" evidence="11">
    <location>
        <position position="163"/>
    </location>
    <ligand>
        <name>ATP</name>
        <dbReference type="ChEBI" id="CHEBI:30616"/>
    </ligand>
</feature>
<dbReference type="PIRSF" id="PIRSF005650">
    <property type="entry name" value="Uridylate_kin"/>
    <property type="match status" value="1"/>
</dbReference>
<keyword evidence="14" id="KW-1185">Reference proteome</keyword>
<dbReference type="Pfam" id="PF00696">
    <property type="entry name" value="AA_kinase"/>
    <property type="match status" value="1"/>
</dbReference>
<evidence type="ECO:0000256" key="8">
    <source>
        <dbReference type="ARBA" id="ARBA00022840"/>
    </source>
</evidence>
<keyword evidence="5 11" id="KW-0808">Transferase</keyword>
<feature type="binding site" evidence="11">
    <location>
        <begin position="13"/>
        <end position="16"/>
    </location>
    <ligand>
        <name>ATP</name>
        <dbReference type="ChEBI" id="CHEBI:30616"/>
    </ligand>
</feature>
<dbReference type="InterPro" id="IPR036393">
    <property type="entry name" value="AceGlu_kinase-like_sf"/>
</dbReference>
<feature type="binding site" evidence="11">
    <location>
        <position position="55"/>
    </location>
    <ligand>
        <name>UMP</name>
        <dbReference type="ChEBI" id="CHEBI:57865"/>
    </ligand>
</feature>
<feature type="binding site" evidence="11">
    <location>
        <position position="75"/>
    </location>
    <ligand>
        <name>UMP</name>
        <dbReference type="ChEBI" id="CHEBI:57865"/>
    </ligand>
</feature>
<comment type="subcellular location">
    <subcellularLocation>
        <location evidence="1 11">Cytoplasm</location>
    </subcellularLocation>
</comment>
<comment type="subunit">
    <text evidence="11">Homohexamer.</text>
</comment>
<proteinExistence type="inferred from homology"/>
<dbReference type="SUPFAM" id="SSF53633">
    <property type="entry name" value="Carbamate kinase-like"/>
    <property type="match status" value="1"/>
</dbReference>
<name>A0ABS3AR10_9BACT</name>
<comment type="caution">
    <text evidence="11">Lacks conserved residue(s) required for the propagation of feature annotation.</text>
</comment>
<evidence type="ECO:0000256" key="2">
    <source>
        <dbReference type="ARBA" id="ARBA00004791"/>
    </source>
</evidence>
<dbReference type="Gene3D" id="3.40.1160.10">
    <property type="entry name" value="Acetylglutamate kinase-like"/>
    <property type="match status" value="1"/>
</dbReference>
<dbReference type="InterPro" id="IPR001048">
    <property type="entry name" value="Asp/Glu/Uridylate_kinase"/>
</dbReference>
<dbReference type="NCBIfam" id="TIGR02075">
    <property type="entry name" value="pyrH_bact"/>
    <property type="match status" value="1"/>
</dbReference>
<sequence>MSPLTGYRRVLLKLSGEALSYPETQGIHRQSCDKLVQSILALRNHSVEIGIVIGGGNLFRGVQAEQLGIDRIAADDMGMLATIINGIALQQAIELQGGDCRVMSAIDCPAVVERFSWEKAIGHMKKGRIVVFVGGTGNPFFTTDTGAALRASQIHADILLKGTKVDGVYDKDPKKFSDAVKYTTLTCVEALEKEIKVMDATAFALCMDNGIPIRVFNLFDQDSLLKAVSDECYGTLVTKD</sequence>
<evidence type="ECO:0000256" key="11">
    <source>
        <dbReference type="HAMAP-Rule" id="MF_01220"/>
    </source>
</evidence>
<keyword evidence="6 11" id="KW-0547">Nucleotide-binding</keyword>
<feature type="binding site" evidence="11">
    <location>
        <position position="169"/>
    </location>
    <ligand>
        <name>ATP</name>
        <dbReference type="ChEBI" id="CHEBI:30616"/>
    </ligand>
</feature>
<evidence type="ECO:0000256" key="9">
    <source>
        <dbReference type="ARBA" id="ARBA00022975"/>
    </source>
</evidence>
<protein>
    <recommendedName>
        <fullName evidence="11">Uridylate kinase</fullName>
        <shortName evidence="11">UK</shortName>
        <ecNumber evidence="11">2.7.4.22</ecNumber>
    </recommendedName>
    <alternativeName>
        <fullName evidence="11">Uridine monophosphate kinase</fullName>
        <shortName evidence="11">UMP kinase</shortName>
        <shortName evidence="11">UMPK</shortName>
    </alternativeName>
</protein>
<keyword evidence="8 11" id="KW-0067">ATP-binding</keyword>
<comment type="caution">
    <text evidence="13">The sequence shown here is derived from an EMBL/GenBank/DDBJ whole genome shotgun (WGS) entry which is preliminary data.</text>
</comment>
<organism evidence="13 14">
    <name type="scientific">Simkania negevensis</name>
    <dbReference type="NCBI Taxonomy" id="83561"/>
    <lineage>
        <taxon>Bacteria</taxon>
        <taxon>Pseudomonadati</taxon>
        <taxon>Chlamydiota</taxon>
        <taxon>Chlamydiia</taxon>
        <taxon>Parachlamydiales</taxon>
        <taxon>Simkaniaceae</taxon>
        <taxon>Simkania</taxon>
    </lineage>
</organism>
<evidence type="ECO:0000313" key="14">
    <source>
        <dbReference type="Proteomes" id="UP000722121"/>
    </source>
</evidence>
<keyword evidence="7 11" id="KW-0418">Kinase</keyword>
<comment type="function">
    <text evidence="11">Catalyzes the reversible phosphorylation of UMP to UDP.</text>
</comment>
<feature type="domain" description="Aspartate/glutamate/uridylate kinase" evidence="12">
    <location>
        <begin position="9"/>
        <end position="217"/>
    </location>
</feature>
<evidence type="ECO:0000256" key="4">
    <source>
        <dbReference type="ARBA" id="ARBA00022490"/>
    </source>
</evidence>
<dbReference type="CDD" id="cd04254">
    <property type="entry name" value="AAK_UMPK-PyrH-Ec"/>
    <property type="match status" value="1"/>
</dbReference>
<accession>A0ABS3AR10</accession>
<keyword evidence="9 11" id="KW-0665">Pyrimidine biosynthesis</keyword>
<dbReference type="InterPro" id="IPR011817">
    <property type="entry name" value="Uridylate_kinase"/>
</dbReference>
<feature type="binding site" evidence="11">
    <location>
        <position position="172"/>
    </location>
    <ligand>
        <name>ATP</name>
        <dbReference type="ChEBI" id="CHEBI:30616"/>
    </ligand>
</feature>